<dbReference type="CDD" id="cd16442">
    <property type="entry name" value="BPL"/>
    <property type="match status" value="1"/>
</dbReference>
<dbReference type="OrthoDB" id="9807064at2"/>
<feature type="domain" description="BPL/LPL catalytic" evidence="2">
    <location>
        <begin position="1"/>
        <end position="177"/>
    </location>
</feature>
<dbReference type="InterPro" id="IPR004143">
    <property type="entry name" value="BPL_LPL_catalytic"/>
</dbReference>
<evidence type="ECO:0000313" key="4">
    <source>
        <dbReference type="Proteomes" id="UP000236641"/>
    </source>
</evidence>
<gene>
    <name evidence="3" type="ORF">C1T31_05550</name>
</gene>
<dbReference type="PROSITE" id="PS51733">
    <property type="entry name" value="BPL_LPL_CATALYTIC"/>
    <property type="match status" value="1"/>
</dbReference>
<comment type="caution">
    <text evidence="3">The sequence shown here is derived from an EMBL/GenBank/DDBJ whole genome shotgun (WGS) entry which is preliminary data.</text>
</comment>
<organism evidence="3 4">
    <name type="scientific">Hanstruepera neustonica</name>
    <dbReference type="NCBI Taxonomy" id="1445657"/>
    <lineage>
        <taxon>Bacteria</taxon>
        <taxon>Pseudomonadati</taxon>
        <taxon>Bacteroidota</taxon>
        <taxon>Flavobacteriia</taxon>
        <taxon>Flavobacteriales</taxon>
        <taxon>Flavobacteriaceae</taxon>
        <taxon>Hanstruepera</taxon>
    </lineage>
</organism>
<dbReference type="Proteomes" id="UP000236641">
    <property type="component" value="Unassembled WGS sequence"/>
</dbReference>
<sequence>MHIIKLNATDSTNSYLRHLSNTETLEDYTVVVAEFQESGRGQMGTVWESEPGKNLMFSVLKDVSFLKIQSNFYISRVVSLALIKSLQQFSVPKLSIKWPNDILSENSKICGVLIENMLKQDSLKSTIIGIGMNVNQVNFNDLPRASSLKLILGTQFDLDELLIAVVKNLKYYFKKLEKQQFHVLKTEYENYLFRKDRPSTFQDVHGNLFSGYIKQVTESGCLQVLLEDDKLSDFDLKEITLLY</sequence>
<dbReference type="AlphaFoldDB" id="A0A2K1E0J3"/>
<dbReference type="NCBIfam" id="TIGR00121">
    <property type="entry name" value="birA_ligase"/>
    <property type="match status" value="1"/>
</dbReference>
<accession>A0A2K1E0J3</accession>
<dbReference type="InterPro" id="IPR045864">
    <property type="entry name" value="aa-tRNA-synth_II/BPL/LPL"/>
</dbReference>
<dbReference type="Pfam" id="PF03099">
    <property type="entry name" value="BPL_LplA_LipB"/>
    <property type="match status" value="1"/>
</dbReference>
<dbReference type="GO" id="GO:0004077">
    <property type="term" value="F:biotin--[biotin carboxyl-carrier protein] ligase activity"/>
    <property type="evidence" value="ECO:0007669"/>
    <property type="project" value="InterPro"/>
</dbReference>
<dbReference type="GO" id="GO:0005737">
    <property type="term" value="C:cytoplasm"/>
    <property type="evidence" value="ECO:0007669"/>
    <property type="project" value="TreeGrafter"/>
</dbReference>
<dbReference type="PANTHER" id="PTHR12835:SF5">
    <property type="entry name" value="BIOTIN--PROTEIN LIGASE"/>
    <property type="match status" value="1"/>
</dbReference>
<dbReference type="EMBL" id="POWF01000002">
    <property type="protein sequence ID" value="PNQ73798.1"/>
    <property type="molecule type" value="Genomic_DNA"/>
</dbReference>
<evidence type="ECO:0000256" key="1">
    <source>
        <dbReference type="ARBA" id="ARBA00022598"/>
    </source>
</evidence>
<reference evidence="3 4" key="1">
    <citation type="submission" date="2018-01" db="EMBL/GenBank/DDBJ databases">
        <title>The draft genome of Hanstruepera neustonica JCM19743.</title>
        <authorList>
            <person name="He R.-H."/>
            <person name="Du Z.-J."/>
        </authorList>
    </citation>
    <scope>NUCLEOTIDE SEQUENCE [LARGE SCALE GENOMIC DNA]</scope>
    <source>
        <strain evidence="3 4">JCM19743</strain>
    </source>
</reference>
<dbReference type="InterPro" id="IPR004408">
    <property type="entry name" value="Biotin_CoA_COase_ligase"/>
</dbReference>
<evidence type="ECO:0000313" key="3">
    <source>
        <dbReference type="EMBL" id="PNQ73798.1"/>
    </source>
</evidence>
<dbReference type="PANTHER" id="PTHR12835">
    <property type="entry name" value="BIOTIN PROTEIN LIGASE"/>
    <property type="match status" value="1"/>
</dbReference>
<dbReference type="SUPFAM" id="SSF55681">
    <property type="entry name" value="Class II aaRS and biotin synthetases"/>
    <property type="match status" value="1"/>
</dbReference>
<dbReference type="Gene3D" id="3.30.930.10">
    <property type="entry name" value="Bira Bifunctional Protein, Domain 2"/>
    <property type="match status" value="1"/>
</dbReference>
<protein>
    <submittedName>
        <fullName evidence="3">Biotin--[acetyl-CoA-carboxylase] ligase</fullName>
    </submittedName>
</protein>
<dbReference type="RefSeq" id="WP_103051495.1">
    <property type="nucleotide sequence ID" value="NZ_POWF01000002.1"/>
</dbReference>
<evidence type="ECO:0000259" key="2">
    <source>
        <dbReference type="PROSITE" id="PS51733"/>
    </source>
</evidence>
<keyword evidence="4" id="KW-1185">Reference proteome</keyword>
<proteinExistence type="predicted"/>
<name>A0A2K1E0J3_9FLAO</name>
<keyword evidence="1 3" id="KW-0436">Ligase</keyword>